<dbReference type="RefSeq" id="WP_067631381.1">
    <property type="nucleotide sequence ID" value="NZ_CP013213.1"/>
</dbReference>
<dbReference type="Gene3D" id="3.30.1330.30">
    <property type="match status" value="1"/>
</dbReference>
<evidence type="ECO:0000259" key="4">
    <source>
        <dbReference type="Pfam" id="PF00588"/>
    </source>
</evidence>
<feature type="domain" description="MRM3-like substrate binding" evidence="5">
    <location>
        <begin position="9"/>
        <end position="49"/>
    </location>
</feature>
<dbReference type="AlphaFoldDB" id="A0A0X8GYZ1"/>
<organism evidence="6 7">
    <name type="scientific">Erysipelothrix larvae</name>
    <dbReference type="NCBI Taxonomy" id="1514105"/>
    <lineage>
        <taxon>Bacteria</taxon>
        <taxon>Bacillati</taxon>
        <taxon>Bacillota</taxon>
        <taxon>Erysipelotrichia</taxon>
        <taxon>Erysipelotrichales</taxon>
        <taxon>Erysipelotrichaceae</taxon>
        <taxon>Erysipelothrix</taxon>
    </lineage>
</organism>
<accession>A0A0X8GYZ1</accession>
<dbReference type="Pfam" id="PF22435">
    <property type="entry name" value="MRM3-like_sub_bind"/>
    <property type="match status" value="1"/>
</dbReference>
<dbReference type="InterPro" id="IPR029028">
    <property type="entry name" value="Alpha/beta_knot_MTases"/>
</dbReference>
<evidence type="ECO:0000256" key="2">
    <source>
        <dbReference type="ARBA" id="ARBA00022603"/>
    </source>
</evidence>
<keyword evidence="2" id="KW-0489">Methyltransferase</keyword>
<comment type="similarity">
    <text evidence="1">Belongs to the class IV-like SAM-binding methyltransferase superfamily. RNA methyltransferase TrmH family.</text>
</comment>
<dbReference type="EMBL" id="CP013213">
    <property type="protein sequence ID" value="AMC93009.1"/>
    <property type="molecule type" value="Genomic_DNA"/>
</dbReference>
<gene>
    <name evidence="6" type="ORF">AOC36_03125</name>
</gene>
<dbReference type="PANTHER" id="PTHR43191:SF2">
    <property type="entry name" value="RRNA METHYLTRANSFERASE 3, MITOCHONDRIAL"/>
    <property type="match status" value="1"/>
</dbReference>
<feature type="domain" description="tRNA/rRNA methyltransferase SpoU type" evidence="4">
    <location>
        <begin position="96"/>
        <end position="233"/>
    </location>
</feature>
<dbReference type="SUPFAM" id="SSF55315">
    <property type="entry name" value="L30e-like"/>
    <property type="match status" value="1"/>
</dbReference>
<dbReference type="SUPFAM" id="SSF75217">
    <property type="entry name" value="alpha/beta knot"/>
    <property type="match status" value="1"/>
</dbReference>
<proteinExistence type="inferred from homology"/>
<dbReference type="STRING" id="1514105.AOC36_03125"/>
<reference evidence="6 7" key="1">
    <citation type="submission" date="2015-10" db="EMBL/GenBank/DDBJ databases">
        <title>Erysipelothrix larvae sp. LV19 isolated from the larval gut of the rhinoceros beetle, Trypoxylus dichotomus.</title>
        <authorList>
            <person name="Lim S."/>
            <person name="Kim B.-C."/>
        </authorList>
    </citation>
    <scope>NUCLEOTIDE SEQUENCE [LARGE SCALE GENOMIC DNA]</scope>
    <source>
        <strain evidence="6 7">LV19</strain>
    </source>
</reference>
<dbReference type="GO" id="GO:0008173">
    <property type="term" value="F:RNA methyltransferase activity"/>
    <property type="evidence" value="ECO:0007669"/>
    <property type="project" value="InterPro"/>
</dbReference>
<dbReference type="KEGG" id="erl:AOC36_03125"/>
<protein>
    <submittedName>
        <fullName evidence="6">Uncharacterized protein</fullName>
    </submittedName>
</protein>
<dbReference type="InterPro" id="IPR029064">
    <property type="entry name" value="Ribosomal_eL30-like_sf"/>
</dbReference>
<dbReference type="PANTHER" id="PTHR43191">
    <property type="entry name" value="RRNA METHYLTRANSFERASE 3"/>
    <property type="match status" value="1"/>
</dbReference>
<dbReference type="OrthoDB" id="9785673at2"/>
<dbReference type="InterPro" id="IPR029026">
    <property type="entry name" value="tRNA_m1G_MTases_N"/>
</dbReference>
<dbReference type="GO" id="GO:0003723">
    <property type="term" value="F:RNA binding"/>
    <property type="evidence" value="ECO:0007669"/>
    <property type="project" value="InterPro"/>
</dbReference>
<dbReference type="Gene3D" id="3.40.1280.10">
    <property type="match status" value="1"/>
</dbReference>
<evidence type="ECO:0000256" key="3">
    <source>
        <dbReference type="ARBA" id="ARBA00022679"/>
    </source>
</evidence>
<dbReference type="InterPro" id="IPR053888">
    <property type="entry name" value="MRM3-like_sub_bind"/>
</dbReference>
<dbReference type="Proteomes" id="UP000063781">
    <property type="component" value="Chromosome"/>
</dbReference>
<evidence type="ECO:0000313" key="7">
    <source>
        <dbReference type="Proteomes" id="UP000063781"/>
    </source>
</evidence>
<dbReference type="InterPro" id="IPR051259">
    <property type="entry name" value="rRNA_Methyltransferase"/>
</dbReference>
<dbReference type="GO" id="GO:0006396">
    <property type="term" value="P:RNA processing"/>
    <property type="evidence" value="ECO:0007669"/>
    <property type="project" value="InterPro"/>
</dbReference>
<evidence type="ECO:0000259" key="5">
    <source>
        <dbReference type="Pfam" id="PF22435"/>
    </source>
</evidence>
<keyword evidence="3" id="KW-0808">Transferase</keyword>
<name>A0A0X8GYZ1_9FIRM</name>
<dbReference type="Pfam" id="PF00588">
    <property type="entry name" value="SpoU_methylase"/>
    <property type="match status" value="1"/>
</dbReference>
<evidence type="ECO:0000256" key="1">
    <source>
        <dbReference type="ARBA" id="ARBA00007228"/>
    </source>
</evidence>
<dbReference type="CDD" id="cd18095">
    <property type="entry name" value="SpoU-like_rRNA-MTase"/>
    <property type="match status" value="1"/>
</dbReference>
<dbReference type="InterPro" id="IPR001537">
    <property type="entry name" value="SpoU_MeTrfase"/>
</dbReference>
<sequence>MKIIDSPKNEWIKHLAQLNQKKHRDASDFILVEGAHLIEEARNAKILEQVLSTHEPCDVLISDRVSEKLSLTHSGSTQFGIVRKPSNDLSKDATRIMILDGVQDPGNVGTIIRSAYSFGFDGCLLTPDCADELNDKTIRSSQGAVFHLPIHRLTSKEIFEYLSSHQMTLAVTDVVKAQPLSAVKDVDKIAVVIGSEGKGVSEPFKQNAHCAIKIETSRFESLNAAVAAGIIAYTLRK</sequence>
<dbReference type="GO" id="GO:0032259">
    <property type="term" value="P:methylation"/>
    <property type="evidence" value="ECO:0007669"/>
    <property type="project" value="UniProtKB-KW"/>
</dbReference>
<keyword evidence="7" id="KW-1185">Reference proteome</keyword>
<evidence type="ECO:0000313" key="6">
    <source>
        <dbReference type="EMBL" id="AMC93009.1"/>
    </source>
</evidence>